<dbReference type="SUPFAM" id="SSF49899">
    <property type="entry name" value="Concanavalin A-like lectins/glucanases"/>
    <property type="match status" value="1"/>
</dbReference>
<evidence type="ECO:0000256" key="4">
    <source>
        <dbReference type="ARBA" id="ARBA00023157"/>
    </source>
</evidence>
<evidence type="ECO:0000256" key="1">
    <source>
        <dbReference type="ARBA" id="ARBA00022692"/>
    </source>
</evidence>
<dbReference type="SMART" id="SM00112">
    <property type="entry name" value="CA"/>
    <property type="match status" value="1"/>
</dbReference>
<dbReference type="GO" id="GO:0005886">
    <property type="term" value="C:plasma membrane"/>
    <property type="evidence" value="ECO:0007669"/>
    <property type="project" value="UniProtKB-SubCell"/>
</dbReference>
<dbReference type="Gene3D" id="2.60.40.60">
    <property type="entry name" value="Cadherins"/>
    <property type="match status" value="1"/>
</dbReference>
<feature type="region of interest" description="Disordered" evidence="5">
    <location>
        <begin position="1523"/>
        <end position="1567"/>
    </location>
</feature>
<evidence type="ECO:0000313" key="8">
    <source>
        <dbReference type="Proteomes" id="UP001302494"/>
    </source>
</evidence>
<reference evidence="7 8" key="1">
    <citation type="submission" date="2023-01" db="EMBL/GenBank/DDBJ databases">
        <title>Cultivation and genomic characterization of new, ubiquitous marine nitrite-oxidizing bacteria from the Nitrospirales.</title>
        <authorList>
            <person name="Mueller A.J."/>
            <person name="Daebeler A."/>
            <person name="Herbold C.W."/>
            <person name="Kirkegaard R.H."/>
            <person name="Daims H."/>
        </authorList>
    </citation>
    <scope>NUCLEOTIDE SEQUENCE [LARGE SCALE GENOMIC DNA]</scope>
    <source>
        <strain evidence="7 8">DK</strain>
    </source>
</reference>
<dbReference type="InterPro" id="IPR012334">
    <property type="entry name" value="Pectin_lyas_fold"/>
</dbReference>
<gene>
    <name evidence="7" type="ORF">PQG83_08895</name>
</gene>
<feature type="region of interest" description="Disordered" evidence="5">
    <location>
        <begin position="1341"/>
        <end position="1398"/>
    </location>
</feature>
<dbReference type="EMBL" id="CP116968">
    <property type="protein sequence ID" value="WNM63856.1"/>
    <property type="molecule type" value="Genomic_DNA"/>
</dbReference>
<evidence type="ECO:0000256" key="5">
    <source>
        <dbReference type="SAM" id="MobiDB-lite"/>
    </source>
</evidence>
<keyword evidence="3" id="KW-0472">Membrane</keyword>
<dbReference type="PROSITE" id="PS50268">
    <property type="entry name" value="CADHERIN_2"/>
    <property type="match status" value="1"/>
</dbReference>
<dbReference type="InterPro" id="IPR006626">
    <property type="entry name" value="PbH1"/>
</dbReference>
<dbReference type="Gene3D" id="2.60.120.200">
    <property type="match status" value="1"/>
</dbReference>
<feature type="domain" description="Cadherin" evidence="6">
    <location>
        <begin position="1232"/>
        <end position="1337"/>
    </location>
</feature>
<dbReference type="RefSeq" id="WP_312748616.1">
    <property type="nucleotide sequence ID" value="NZ_CP116968.1"/>
</dbReference>
<dbReference type="InterPro" id="IPR010221">
    <property type="entry name" value="VCBS_dom"/>
</dbReference>
<dbReference type="GO" id="GO:0007156">
    <property type="term" value="P:homophilic cell adhesion via plasma membrane adhesion molecules"/>
    <property type="evidence" value="ECO:0007669"/>
    <property type="project" value="InterPro"/>
</dbReference>
<organism evidence="7 8">
    <name type="scientific">Candidatus Nitrospira neomarina</name>
    <dbReference type="NCBI Taxonomy" id="3020899"/>
    <lineage>
        <taxon>Bacteria</taxon>
        <taxon>Pseudomonadati</taxon>
        <taxon>Nitrospirota</taxon>
        <taxon>Nitrospiria</taxon>
        <taxon>Nitrospirales</taxon>
        <taxon>Nitrospiraceae</taxon>
        <taxon>Nitrospira</taxon>
    </lineage>
</organism>
<dbReference type="InterPro" id="IPR015919">
    <property type="entry name" value="Cadherin-like_sf"/>
</dbReference>
<dbReference type="SMART" id="SM00710">
    <property type="entry name" value="PbH1"/>
    <property type="match status" value="7"/>
</dbReference>
<dbReference type="Gene3D" id="2.160.20.10">
    <property type="entry name" value="Single-stranded right-handed beta-helix, Pectin lyase-like"/>
    <property type="match status" value="1"/>
</dbReference>
<dbReference type="GO" id="GO:0005509">
    <property type="term" value="F:calcium ion binding"/>
    <property type="evidence" value="ECO:0007669"/>
    <property type="project" value="InterPro"/>
</dbReference>
<dbReference type="SMART" id="SM00560">
    <property type="entry name" value="LamGL"/>
    <property type="match status" value="1"/>
</dbReference>
<dbReference type="InterPro" id="IPR013783">
    <property type="entry name" value="Ig-like_fold"/>
</dbReference>
<protein>
    <submittedName>
        <fullName evidence="7">DUF4347 domain-containing protein</fullName>
    </submittedName>
</protein>
<keyword evidence="3" id="KW-1133">Transmembrane helix</keyword>
<feature type="compositionally biased region" description="Low complexity" evidence="5">
    <location>
        <begin position="81"/>
        <end position="92"/>
    </location>
</feature>
<feature type="region of interest" description="Disordered" evidence="5">
    <location>
        <begin position="69"/>
        <end position="100"/>
    </location>
</feature>
<accession>A0AA96K289</accession>
<dbReference type="Pfam" id="PF00028">
    <property type="entry name" value="Cadherin"/>
    <property type="match status" value="1"/>
</dbReference>
<evidence type="ECO:0000256" key="3">
    <source>
        <dbReference type="ARBA" id="ARBA00022989"/>
    </source>
</evidence>
<dbReference type="Pfam" id="PF13385">
    <property type="entry name" value="Laminin_G_3"/>
    <property type="match status" value="1"/>
</dbReference>
<dbReference type="PANTHER" id="PTHR24026">
    <property type="entry name" value="FAT ATYPICAL CADHERIN-RELATED"/>
    <property type="match status" value="1"/>
</dbReference>
<dbReference type="CDD" id="cd11304">
    <property type="entry name" value="Cadherin_repeat"/>
    <property type="match status" value="1"/>
</dbReference>
<dbReference type="KEGG" id="nneo:PQG83_08895"/>
<feature type="compositionally biased region" description="Pro residues" evidence="5">
    <location>
        <begin position="1341"/>
        <end position="1359"/>
    </location>
</feature>
<dbReference type="InterPro" id="IPR025592">
    <property type="entry name" value="DUF4347"/>
</dbReference>
<dbReference type="PANTHER" id="PTHR24026:SF126">
    <property type="entry name" value="PROTOCADHERIN FAT 4"/>
    <property type="match status" value="1"/>
</dbReference>
<keyword evidence="2" id="KW-0732">Signal</keyword>
<dbReference type="InterPro" id="IPR011050">
    <property type="entry name" value="Pectin_lyase_fold/virulence"/>
</dbReference>
<dbReference type="Gene3D" id="2.60.40.10">
    <property type="entry name" value="Immunoglobulins"/>
    <property type="match status" value="1"/>
</dbReference>
<feature type="region of interest" description="Disordered" evidence="5">
    <location>
        <begin position="1"/>
        <end position="38"/>
    </location>
</feature>
<dbReference type="InterPro" id="IPR006558">
    <property type="entry name" value="LamG-like"/>
</dbReference>
<sequence>MTHLRCTPATLEAGTDTRVGKSGVPKKRKLSPPQESPTARLTGTFIALEPRILFDGAALATGAEVVQDTTAQDQPGVPGIESETSTDSTHTNSSDEEAFWSSRLSLSASSDRKEIVFIDTRVENYQTLMDGIDPAAEVILLDTRRDGIDQIAEALEGRSAVDAIHLIGEGTEAELHLGTAFLTNDSIHGPYAELFGQIGQSLSDDADLLIYGCNFGRGPGGLSAIQALADLTGADIAASTDRTGHVSEYANWNLEVSTGLIETSVIMNAVTQAAWEGVLATYTVTNTNDAGAGSLRQAITDANANAGTDSIAFAIPTGDAGYDAGRGVFTITVTSLLPAITDALTIDGSTQAVNIGNTNTGLLGAGGTVGVDALTLSQVARPEIEIVDGAGLTTGLALNASNVTIRSVAIYGFGSTSSNGNITIGSTAANALIEDNIIGADASTFSAPAPGAKTEGSNIYSAGGDNGIIRNNLIGFATESGINLLSGSNNWLITGNELRGNAFGSSNMRADAIATNSNSIGQTVQGNLIVANAGPALDLITATGSLVDNNTVSNNGSASNESAGIRARSSNLTISKNISSGNAGAGVMIRSGSSTGNLITQNSIYGNGTGPGGGIGIDLLPAGDPGDLGTAPFVTPNDAGDADTGGNNLMNFPVIYSVQVSGTTVTVTGEAGAGATVEFFKSAPNVSGYGEGETYLDSGLVSGSTPGSVDASARQFSFSFSTSLLAAGDRLTATANDASNNTSEFSANVVVNHAPIAADDRSGLTFDGVDDYVQLGNDVSLEMSNTMTMEAWFRPTSFPTSSSALIINKEGEYEVGIFPDGSIRWALANTDPGWSWYDTGYVVPLNEWTHVAITYSSGTVITYVNGSPVDTYNGSGSIGDAHPTLDDLRIGGRSNNPTGQYFEGSISEVRIWNVARTGVEIATNYNQWLTGAETGLVGNWRLTEGVGTVATDISPSSNNGALGGGTPFQEPTWVGYATNGDSPLNIPMAGVLTNDIDVDSDPFVVSEVNGNAANIGNPISLASGALVTLNADGSFNYDPNGQFDNLDSGQQTFDQFAYTIDDGNGGTDTGTVYVTINGVNDAPVLAPAAPSLTTIAEDDTGNSGDLISNIVGASIADVDSGAVEGIAITGLNSGTGTWEYNTGSGWTPVGAVSNGSALLLRATDSVRFVPNGLNADSATVTYRAWDQTSGTEGTKVDVSTNGGTTAYSTATDTATVTVTGVNDAPVITSNGGGPTAAVNVAENQTSVTTVRATDVDVPADTLTYSIIGGADAGLFSLNPTSGVLTFTGAPDFETPADADANNIYEVTVQVSDGNGGADTQMMSITVTDTLEGVLPLPLQPLPQPYPIPTPDPGPHPISEPPSDIDYSTTRTPSSEFPGFFDGQPPLGRDLSRRPGPQPVRDWSRVLDVAPFLRPAVSGTTTEQIRSYAPAPVLISHIELGREFLQQLNAFSQDLQETTQQAIDERSFFITMMEYTGLGVSGVLLAWLVRSGTLLASVLASLPAWRNFDPIAILDMDKQGRESWTKRMKEASQKEAGEYQGLDQMLDPEVGTSSTPSISPRLRPSRND</sequence>
<evidence type="ECO:0000313" key="7">
    <source>
        <dbReference type="EMBL" id="WNM63856.1"/>
    </source>
</evidence>
<dbReference type="NCBIfam" id="TIGR01965">
    <property type="entry name" value="VCBS_repeat"/>
    <property type="match status" value="1"/>
</dbReference>
<feature type="compositionally biased region" description="Basic and acidic residues" evidence="5">
    <location>
        <begin position="1523"/>
        <end position="1536"/>
    </location>
</feature>
<keyword evidence="1" id="KW-0812">Transmembrane</keyword>
<keyword evidence="4" id="KW-1015">Disulfide bond</keyword>
<feature type="compositionally biased region" description="Polar residues" evidence="5">
    <location>
        <begin position="1365"/>
        <end position="1374"/>
    </location>
</feature>
<proteinExistence type="predicted"/>
<dbReference type="SUPFAM" id="SSF51126">
    <property type="entry name" value="Pectin lyase-like"/>
    <property type="match status" value="1"/>
</dbReference>
<dbReference type="Proteomes" id="UP001302494">
    <property type="component" value="Chromosome"/>
</dbReference>
<dbReference type="Pfam" id="PF14252">
    <property type="entry name" value="DUF4347"/>
    <property type="match status" value="1"/>
</dbReference>
<dbReference type="InterPro" id="IPR002126">
    <property type="entry name" value="Cadherin-like_dom"/>
</dbReference>
<keyword evidence="8" id="KW-1185">Reference proteome</keyword>
<dbReference type="SUPFAM" id="SSF49313">
    <property type="entry name" value="Cadherin-like"/>
    <property type="match status" value="1"/>
</dbReference>
<name>A0AA96K289_9BACT</name>
<dbReference type="InterPro" id="IPR013320">
    <property type="entry name" value="ConA-like_dom_sf"/>
</dbReference>
<evidence type="ECO:0000256" key="2">
    <source>
        <dbReference type="ARBA" id="ARBA00022729"/>
    </source>
</evidence>
<evidence type="ECO:0000259" key="6">
    <source>
        <dbReference type="PROSITE" id="PS50268"/>
    </source>
</evidence>
<dbReference type="Pfam" id="PF17963">
    <property type="entry name" value="Big_9"/>
    <property type="match status" value="1"/>
</dbReference>